<comment type="similarity">
    <text evidence="2 7 10">Belongs to the citrate synthase family.</text>
</comment>
<dbReference type="OrthoDB" id="9800864at2"/>
<dbReference type="FunFam" id="1.10.230.10:FF:000002">
    <property type="entry name" value="Citrate synthase"/>
    <property type="match status" value="1"/>
</dbReference>
<evidence type="ECO:0000256" key="7">
    <source>
        <dbReference type="PIRNR" id="PIRNR001369"/>
    </source>
</evidence>
<dbReference type="InterPro" id="IPR010953">
    <property type="entry name" value="Citrate_synthase_typ-I"/>
</dbReference>
<dbReference type="STRING" id="530564.Psta_1931"/>
<dbReference type="PIRSF" id="PIRSF001369">
    <property type="entry name" value="Citrate_synth"/>
    <property type="match status" value="1"/>
</dbReference>
<dbReference type="HOGENOM" id="CLU_025068_0_0_0"/>
<evidence type="ECO:0000256" key="4">
    <source>
        <dbReference type="ARBA" id="ARBA00022679"/>
    </source>
</evidence>
<keyword evidence="3 9" id="KW-0816">Tricarboxylic acid cycle</keyword>
<dbReference type="KEGG" id="psl:Psta_1931"/>
<proteinExistence type="inferred from homology"/>
<evidence type="ECO:0000313" key="11">
    <source>
        <dbReference type="EMBL" id="ADB16605.1"/>
    </source>
</evidence>
<keyword evidence="11" id="KW-0012">Acyltransferase</keyword>
<evidence type="ECO:0000256" key="10">
    <source>
        <dbReference type="RuleBase" id="RU003406"/>
    </source>
</evidence>
<dbReference type="InterPro" id="IPR016142">
    <property type="entry name" value="Citrate_synth-like_lrg_a-sub"/>
</dbReference>
<dbReference type="EMBL" id="CP001848">
    <property type="protein sequence ID" value="ADB16605.1"/>
    <property type="molecule type" value="Genomic_DNA"/>
</dbReference>
<dbReference type="InterPro" id="IPR002020">
    <property type="entry name" value="Citrate_synthase"/>
</dbReference>
<feature type="active site" evidence="8">
    <location>
        <position position="306"/>
    </location>
</feature>
<dbReference type="UniPathway" id="UPA00223">
    <property type="reaction ID" value="UER00717"/>
</dbReference>
<evidence type="ECO:0000256" key="8">
    <source>
        <dbReference type="PIRSR" id="PIRSR001369-1"/>
    </source>
</evidence>
<dbReference type="GO" id="GO:0005737">
    <property type="term" value="C:cytoplasm"/>
    <property type="evidence" value="ECO:0007669"/>
    <property type="project" value="InterPro"/>
</dbReference>
<dbReference type="InterPro" id="IPR036969">
    <property type="entry name" value="Citrate_synthase_sf"/>
</dbReference>
<dbReference type="InterPro" id="IPR019810">
    <property type="entry name" value="Citrate_synthase_AS"/>
</dbReference>
<dbReference type="SUPFAM" id="SSF48256">
    <property type="entry name" value="Citrate synthase"/>
    <property type="match status" value="1"/>
</dbReference>
<dbReference type="GO" id="GO:0036440">
    <property type="term" value="F:citrate synthase activity"/>
    <property type="evidence" value="ECO:0007669"/>
    <property type="project" value="UniProtKB-EC"/>
</dbReference>
<evidence type="ECO:0000256" key="3">
    <source>
        <dbReference type="ARBA" id="ARBA00022532"/>
    </source>
</evidence>
<dbReference type="NCBIfam" id="NF004126">
    <property type="entry name" value="PRK05614.1"/>
    <property type="match status" value="1"/>
</dbReference>
<gene>
    <name evidence="11" type="ordered locus">Psta_1931</name>
</gene>
<dbReference type="CDD" id="cd06114">
    <property type="entry name" value="EcCS_like"/>
    <property type="match status" value="1"/>
</dbReference>
<evidence type="ECO:0000313" key="12">
    <source>
        <dbReference type="Proteomes" id="UP000001887"/>
    </source>
</evidence>
<reference evidence="11 12" key="1">
    <citation type="journal article" date="2009" name="Stand. Genomic Sci.">
        <title>Complete genome sequence of Pirellula staleyi type strain (ATCC 27377).</title>
        <authorList>
            <person name="Clum A."/>
            <person name="Tindall B.J."/>
            <person name="Sikorski J."/>
            <person name="Ivanova N."/>
            <person name="Mavrommatis K."/>
            <person name="Lucas S."/>
            <person name="Glavina del Rio T."/>
            <person name="Nolan M."/>
            <person name="Chen F."/>
            <person name="Tice H."/>
            <person name="Pitluck S."/>
            <person name="Cheng J.F."/>
            <person name="Chertkov O."/>
            <person name="Brettin T."/>
            <person name="Han C."/>
            <person name="Detter J.C."/>
            <person name="Kuske C."/>
            <person name="Bruce D."/>
            <person name="Goodwin L."/>
            <person name="Ovchinikova G."/>
            <person name="Pati A."/>
            <person name="Mikhailova N."/>
            <person name="Chen A."/>
            <person name="Palaniappan K."/>
            <person name="Land M."/>
            <person name="Hauser L."/>
            <person name="Chang Y.J."/>
            <person name="Jeffries C.D."/>
            <person name="Chain P."/>
            <person name="Rohde M."/>
            <person name="Goker M."/>
            <person name="Bristow J."/>
            <person name="Eisen J.A."/>
            <person name="Markowitz V."/>
            <person name="Hugenholtz P."/>
            <person name="Kyrpides N.C."/>
            <person name="Klenk H.P."/>
            <person name="Lapidus A."/>
        </authorList>
    </citation>
    <scope>NUCLEOTIDE SEQUENCE [LARGE SCALE GENOMIC DNA]</scope>
    <source>
        <strain evidence="12">ATCC 27377 / DSM 6068 / ICPB 4128</strain>
    </source>
</reference>
<evidence type="ECO:0000256" key="6">
    <source>
        <dbReference type="NCBIfam" id="TIGR01798"/>
    </source>
</evidence>
<dbReference type="Gene3D" id="2.20.28.60">
    <property type="match status" value="1"/>
</dbReference>
<dbReference type="PANTHER" id="PTHR42871:SF1">
    <property type="entry name" value="CITRATE SYNTHASE"/>
    <property type="match status" value="1"/>
</dbReference>
<evidence type="ECO:0000256" key="1">
    <source>
        <dbReference type="ARBA" id="ARBA00004751"/>
    </source>
</evidence>
<organism evidence="11 12">
    <name type="scientific">Pirellula staleyi (strain ATCC 27377 / DSM 6068 / ICPB 4128)</name>
    <name type="common">Pirella staleyi</name>
    <dbReference type="NCBI Taxonomy" id="530564"/>
    <lineage>
        <taxon>Bacteria</taxon>
        <taxon>Pseudomonadati</taxon>
        <taxon>Planctomycetota</taxon>
        <taxon>Planctomycetia</taxon>
        <taxon>Pirellulales</taxon>
        <taxon>Pirellulaceae</taxon>
        <taxon>Pirellula</taxon>
    </lineage>
</organism>
<dbReference type="InterPro" id="IPR024176">
    <property type="entry name" value="Citrate_synthase_bac-typ"/>
</dbReference>
<dbReference type="PANTHER" id="PTHR42871">
    <property type="entry name" value="CITRATE SYNTHASE"/>
    <property type="match status" value="1"/>
</dbReference>
<dbReference type="InterPro" id="IPR016143">
    <property type="entry name" value="Citrate_synth-like_sm_a-sub"/>
</dbReference>
<comment type="pathway">
    <text evidence="1 9">Carbohydrate metabolism; tricarboxylic acid cycle; isocitrate from oxaloacetate: step 1/2.</text>
</comment>
<dbReference type="GO" id="GO:0006099">
    <property type="term" value="P:tricarboxylic acid cycle"/>
    <property type="evidence" value="ECO:0007669"/>
    <property type="project" value="UniProtKB-UniRule"/>
</dbReference>
<keyword evidence="4 7" id="KW-0808">Transferase</keyword>
<dbReference type="AlphaFoldDB" id="D2R0K7"/>
<keyword evidence="12" id="KW-1185">Reference proteome</keyword>
<dbReference type="NCBIfam" id="TIGR01798">
    <property type="entry name" value="cit_synth_I"/>
    <property type="match status" value="1"/>
</dbReference>
<dbReference type="PROSITE" id="PS00480">
    <property type="entry name" value="CITRATE_SYNTHASE"/>
    <property type="match status" value="1"/>
</dbReference>
<name>D2R0K7_PIRSD</name>
<protein>
    <recommendedName>
        <fullName evidence="6 7">Citrate synthase</fullName>
    </recommendedName>
</protein>
<comment type="catalytic activity">
    <reaction evidence="5 9">
        <text>oxaloacetate + acetyl-CoA + H2O = citrate + CoA + H(+)</text>
        <dbReference type="Rhea" id="RHEA:16845"/>
        <dbReference type="ChEBI" id="CHEBI:15377"/>
        <dbReference type="ChEBI" id="CHEBI:15378"/>
        <dbReference type="ChEBI" id="CHEBI:16452"/>
        <dbReference type="ChEBI" id="CHEBI:16947"/>
        <dbReference type="ChEBI" id="CHEBI:57287"/>
        <dbReference type="ChEBI" id="CHEBI:57288"/>
        <dbReference type="EC" id="2.3.3.16"/>
    </reaction>
</comment>
<dbReference type="Proteomes" id="UP000001887">
    <property type="component" value="Chromosome"/>
</dbReference>
<dbReference type="Gene3D" id="1.10.580.10">
    <property type="entry name" value="Citrate Synthase, domain 1"/>
    <property type="match status" value="1"/>
</dbReference>
<evidence type="ECO:0000256" key="9">
    <source>
        <dbReference type="RuleBase" id="RU003370"/>
    </source>
</evidence>
<dbReference type="PRINTS" id="PR00143">
    <property type="entry name" value="CITRTSNTHASE"/>
</dbReference>
<dbReference type="Pfam" id="PF00285">
    <property type="entry name" value="Citrate_synt"/>
    <property type="match status" value="1"/>
</dbReference>
<sequence>MTSPARLILGEKEIELPVVVGTEDERGIDISKLLATTGHITIDDGYGNTGSTQSAITFLDGEKGILRYRGYPIEQLAVNCDFLDVAHLLIFGELPTAKQSEDFRRMTLRHTMIHEEMRAFYGGFPREAHPMAILSSVVSALSTFYQDSLDPNDPRQVEVSIYRLLAKLPTIAAYSYKKSIGQPFVYPQNDLSYSQNFLQMMFATPCEPYEVDPDAVAALNLLLIVHADHEQNCSTSTVRMVGSSNANLFASISAGISALWGPLHGGANEACVLMLERILEEGGDVKKFVNMAKDKKSNFRLMGFGHRVYKNYDPRCIIIKKACDKVLSKLKIRDPLFDVAKELEEVALNDPYFIERKLYPNVDFYSGVIYRALGIPVQMFTVLFAMGRLPGWIAHWVEMHKNPNKRICRPRQIYTGPAERPFKQPE</sequence>
<dbReference type="eggNOG" id="COG0372">
    <property type="taxonomic scope" value="Bacteria"/>
</dbReference>
<dbReference type="Gene3D" id="1.10.230.10">
    <property type="entry name" value="Cytochrome P450-Terp, domain 2"/>
    <property type="match status" value="1"/>
</dbReference>
<evidence type="ECO:0000256" key="5">
    <source>
        <dbReference type="ARBA" id="ARBA00049288"/>
    </source>
</evidence>
<evidence type="ECO:0000256" key="2">
    <source>
        <dbReference type="ARBA" id="ARBA00010566"/>
    </source>
</evidence>
<feature type="active site" evidence="8">
    <location>
        <position position="363"/>
    </location>
</feature>
<accession>D2R0K7</accession>